<protein>
    <recommendedName>
        <fullName evidence="4">DUF1129 domain-containing protein</fullName>
    </recommendedName>
</protein>
<evidence type="ECO:0000256" key="1">
    <source>
        <dbReference type="SAM" id="Phobius"/>
    </source>
</evidence>
<feature type="transmembrane region" description="Helical" evidence="1">
    <location>
        <begin position="129"/>
        <end position="150"/>
    </location>
</feature>
<dbReference type="AlphaFoldDB" id="C8NHN2"/>
<comment type="caution">
    <text evidence="2">The sequence shown here is derived from an EMBL/GenBank/DDBJ whole genome shotgun (WGS) entry which is preliminary data.</text>
</comment>
<sequence>MSEQNVQEVVSVDAQKAKLTSKNEQYIYQLERALKEAGFEGAQIEKELALMLPQIIEHQKSGVTARQLFGTVTERVHAIVEGPAKDPDAKSPDWQIALDGGLLVGGLFALVTGVMLMLNPDSGSQPMGLLTLIINFIAGAFVMLAISKNAPKFDNPKGQRGYIRYLVVSTVAMVAWLLLVVASQSFIPNAINLVMSYEWYLLIGAAALAAKFYLKKKLNIVGSVM</sequence>
<dbReference type="GeneID" id="78412170"/>
<keyword evidence="3" id="KW-1185">Reference proteome</keyword>
<dbReference type="EMBL" id="ACKZ01000020">
    <property type="protein sequence ID" value="EEW37209.1"/>
    <property type="molecule type" value="Genomic_DNA"/>
</dbReference>
<dbReference type="PIRSF" id="PIRSF033111">
    <property type="entry name" value="UCP033111"/>
    <property type="match status" value="1"/>
</dbReference>
<gene>
    <name evidence="2" type="ORF">HMPREF0444_1427</name>
</gene>
<feature type="transmembrane region" description="Helical" evidence="1">
    <location>
        <begin position="162"/>
        <end position="187"/>
    </location>
</feature>
<feature type="transmembrane region" description="Helical" evidence="1">
    <location>
        <begin position="199"/>
        <end position="214"/>
    </location>
</feature>
<keyword evidence="1" id="KW-1133">Transmembrane helix</keyword>
<organism evidence="2 3">
    <name type="scientific">Granulicatella adiacens ATCC 49175</name>
    <dbReference type="NCBI Taxonomy" id="638301"/>
    <lineage>
        <taxon>Bacteria</taxon>
        <taxon>Bacillati</taxon>
        <taxon>Bacillota</taxon>
        <taxon>Bacilli</taxon>
        <taxon>Lactobacillales</taxon>
        <taxon>Carnobacteriaceae</taxon>
        <taxon>Granulicatella</taxon>
    </lineage>
</organism>
<dbReference type="STRING" id="638301.HMPREF0444_1427"/>
<dbReference type="Proteomes" id="UP000005926">
    <property type="component" value="Unassembled WGS sequence"/>
</dbReference>
<dbReference type="InterPro" id="IPR009214">
    <property type="entry name" value="DUF1129"/>
</dbReference>
<keyword evidence="1" id="KW-0812">Transmembrane</keyword>
<reference evidence="2 3" key="1">
    <citation type="submission" date="2009-08" db="EMBL/GenBank/DDBJ databases">
        <authorList>
            <person name="Muzny D."/>
            <person name="Qin X."/>
            <person name="Deng J."/>
            <person name="Jiang H."/>
            <person name="Liu Y."/>
            <person name="Qu J."/>
            <person name="Song X.-Z."/>
            <person name="Zhang L."/>
            <person name="Thornton R."/>
            <person name="Coyle M."/>
            <person name="Francisco L."/>
            <person name="Jackson L."/>
            <person name="Javaid M."/>
            <person name="Korchina V."/>
            <person name="Kovar C."/>
            <person name="Mata R."/>
            <person name="Mathew T."/>
            <person name="Ngo R."/>
            <person name="Nguyen L."/>
            <person name="Nguyen N."/>
            <person name="Okwuonu G."/>
            <person name="Ongeri F."/>
            <person name="Pham C."/>
            <person name="Simmons D."/>
            <person name="Wilczek-Boney K."/>
            <person name="Hale W."/>
            <person name="Jakkamsetti A."/>
            <person name="Pham P."/>
            <person name="Ruth R."/>
            <person name="San Lucas F."/>
            <person name="Warren J."/>
            <person name="Zhang J."/>
            <person name="Zhao Z."/>
            <person name="Zhou C."/>
            <person name="Zhu D."/>
            <person name="Lee S."/>
            <person name="Bess C."/>
            <person name="Blankenburg K."/>
            <person name="Forbes L."/>
            <person name="Fu Q."/>
            <person name="Gubbala S."/>
            <person name="Hirani K."/>
            <person name="Jayaseelan J.C."/>
            <person name="Lara F."/>
            <person name="Munidasa M."/>
            <person name="Palculict T."/>
            <person name="Patil S."/>
            <person name="Pu L.-L."/>
            <person name="Saada N."/>
            <person name="Tang L."/>
            <person name="Weissenberger G."/>
            <person name="Zhu Y."/>
            <person name="Hemphill L."/>
            <person name="Shang Y."/>
            <person name="Youmans B."/>
            <person name="Ayvaz T."/>
            <person name="Ross M."/>
            <person name="Santibanez J."/>
            <person name="Aqrawi P."/>
            <person name="Gross S."/>
            <person name="Joshi V."/>
            <person name="Fowler G."/>
            <person name="Nazareth L."/>
            <person name="Reid J."/>
            <person name="Worley K."/>
            <person name="Petrosino J."/>
            <person name="Highlander S."/>
            <person name="Gibbs R."/>
        </authorList>
    </citation>
    <scope>NUCLEOTIDE SEQUENCE [LARGE SCALE GENOMIC DNA]</scope>
    <source>
        <strain evidence="2 3">ATCC 49175</strain>
    </source>
</reference>
<name>C8NHN2_9LACT</name>
<dbReference type="RefSeq" id="WP_005607892.1">
    <property type="nucleotide sequence ID" value="NZ_CP102283.1"/>
</dbReference>
<evidence type="ECO:0000313" key="3">
    <source>
        <dbReference type="Proteomes" id="UP000005926"/>
    </source>
</evidence>
<evidence type="ECO:0000313" key="2">
    <source>
        <dbReference type="EMBL" id="EEW37209.1"/>
    </source>
</evidence>
<dbReference type="HOGENOM" id="CLU_085977_0_0_9"/>
<accession>C8NHN2</accession>
<dbReference type="eggNOG" id="COG4858">
    <property type="taxonomic scope" value="Bacteria"/>
</dbReference>
<feature type="transmembrane region" description="Helical" evidence="1">
    <location>
        <begin position="96"/>
        <end position="117"/>
    </location>
</feature>
<keyword evidence="1" id="KW-0472">Membrane</keyword>
<dbReference type="Pfam" id="PF06570">
    <property type="entry name" value="DUF1129"/>
    <property type="match status" value="1"/>
</dbReference>
<evidence type="ECO:0008006" key="4">
    <source>
        <dbReference type="Google" id="ProtNLM"/>
    </source>
</evidence>
<proteinExistence type="predicted"/>